<dbReference type="AlphaFoldDB" id="A0A0S4JQM2"/>
<evidence type="ECO:0000313" key="1">
    <source>
        <dbReference type="EMBL" id="CUG92839.1"/>
    </source>
</evidence>
<evidence type="ECO:0000313" key="2">
    <source>
        <dbReference type="Proteomes" id="UP000051952"/>
    </source>
</evidence>
<name>A0A0S4JQM2_BODSA</name>
<keyword evidence="2" id="KW-1185">Reference proteome</keyword>
<dbReference type="Proteomes" id="UP000051952">
    <property type="component" value="Unassembled WGS sequence"/>
</dbReference>
<accession>A0A0S4JQM2</accession>
<proteinExistence type="predicted"/>
<organism evidence="1 2">
    <name type="scientific">Bodo saltans</name>
    <name type="common">Flagellated protozoan</name>
    <dbReference type="NCBI Taxonomy" id="75058"/>
    <lineage>
        <taxon>Eukaryota</taxon>
        <taxon>Discoba</taxon>
        <taxon>Euglenozoa</taxon>
        <taxon>Kinetoplastea</taxon>
        <taxon>Metakinetoplastina</taxon>
        <taxon>Eubodonida</taxon>
        <taxon>Bodonidae</taxon>
        <taxon>Bodo</taxon>
    </lineage>
</organism>
<gene>
    <name evidence="1" type="ORF">BSAL_39620</name>
</gene>
<sequence length="280" mass="30575">MLEGVESIIGFVSISQGLYSQASNLCGGKVTIRLKNCNVRTMQMSAVAVPHAGRGGLDQCNLTLDVEALNTTFSVRNQRPIIEVNNPPSFVFSITITMMLLSCTVEFADTRSQILYILVDGTRVNSMIQLTDTVIVQQWTPFRNLFNTELAPASIIEVGSLRNSTIELISCNVTVVQKSTSTMFLQLPAALLLSVTKSTLDALITIRNSSFVVVTNTSRGSRFELHAPLLNLSNTGPPMRTAILVQDSTFINIESIVSRLVPAVNNNSQMTMIDGCGNRW</sequence>
<reference evidence="2" key="1">
    <citation type="submission" date="2015-09" db="EMBL/GenBank/DDBJ databases">
        <authorList>
            <consortium name="Pathogen Informatics"/>
        </authorList>
    </citation>
    <scope>NUCLEOTIDE SEQUENCE [LARGE SCALE GENOMIC DNA]</scope>
    <source>
        <strain evidence="2">Lake Konstanz</strain>
    </source>
</reference>
<dbReference type="VEuPathDB" id="TriTrypDB:BSAL_39620"/>
<protein>
    <submittedName>
        <fullName evidence="1">Uncharacterized protein</fullName>
    </submittedName>
</protein>
<dbReference type="EMBL" id="CYKH01002090">
    <property type="protein sequence ID" value="CUG92839.1"/>
    <property type="molecule type" value="Genomic_DNA"/>
</dbReference>